<evidence type="ECO:0000313" key="4">
    <source>
        <dbReference type="Proteomes" id="UP000029221"/>
    </source>
</evidence>
<reference evidence="3" key="1">
    <citation type="journal article" date="2014" name="Genome Announc.">
        <title>Draft Genome Sequences of Marine Flavobacterium Nonlabens Strains NR17, NR24, NR27, NR32, NR33, and Ara13.</title>
        <authorList>
            <person name="Nakanishi M."/>
            <person name="Meirelles P."/>
            <person name="Suzuki R."/>
            <person name="Takatani N."/>
            <person name="Mino S."/>
            <person name="Suda W."/>
            <person name="Oshima K."/>
            <person name="Hattori M."/>
            <person name="Ohkuma M."/>
            <person name="Hosokawa M."/>
            <person name="Miyashita K."/>
            <person name="Thompson F.L."/>
            <person name="Niwa A."/>
            <person name="Sawabe T."/>
            <person name="Sawabe T."/>
        </authorList>
    </citation>
    <scope>NUCLEOTIDE SEQUENCE [LARGE SCALE GENOMIC DNA]</scope>
    <source>
        <strain evidence="3">JCM 19294</strain>
    </source>
</reference>
<keyword evidence="2" id="KW-0012">Acyltransferase</keyword>
<dbReference type="AlphaFoldDB" id="A0A090Q7E6"/>
<dbReference type="Proteomes" id="UP000029221">
    <property type="component" value="Unassembled WGS sequence"/>
</dbReference>
<keyword evidence="4" id="KW-1185">Reference proteome</keyword>
<dbReference type="InterPro" id="IPR003157">
    <property type="entry name" value="LuxD"/>
</dbReference>
<sequence length="247" mass="29177">MTASDINEQLPSDYTVEDSIAIISRYVDNWATEKLMYDQALLNIEEDRQEQLDQLVNTYKTELFTQEYLTKVIKQNLDTIINKELIAEYYEDKSEQFLLNEDVIQYLYVYVDNNYPDINKLRALIGNAGEKEINQLDSLKLGFKRFYFNDTTWVKKSEVYDKVKAINPNNEKWYIKEGSSFKLEDSLGVYLVKFKKIKKKGEEAPLEYIAPVIKQILLNRSKVQYVKRLEKDILNDAKQSNEIKIYK</sequence>
<keyword evidence="1" id="KW-0808">Transferase</keyword>
<protein>
    <recommendedName>
        <fullName evidence="5">Peptidylprolyl isomerase</fullName>
    </recommendedName>
</protein>
<dbReference type="EMBL" id="BBML01000006">
    <property type="protein sequence ID" value="GAK97698.1"/>
    <property type="molecule type" value="Genomic_DNA"/>
</dbReference>
<organism evidence="3 4">
    <name type="scientific">Nonlabens tegetincola</name>
    <dbReference type="NCBI Taxonomy" id="323273"/>
    <lineage>
        <taxon>Bacteria</taxon>
        <taxon>Pseudomonadati</taxon>
        <taxon>Bacteroidota</taxon>
        <taxon>Flavobacteriia</taxon>
        <taxon>Flavobacteriales</taxon>
        <taxon>Flavobacteriaceae</taxon>
        <taxon>Nonlabens</taxon>
    </lineage>
</organism>
<dbReference type="eggNOG" id="COG0760">
    <property type="taxonomic scope" value="Bacteria"/>
</dbReference>
<dbReference type="STRING" id="319236.BST91_06615"/>
<gene>
    <name evidence="3" type="ORF">JCM19294_234</name>
</gene>
<name>A0A090Q7E6_9FLAO</name>
<accession>A0A090Q7E6</accession>
<dbReference type="GO" id="GO:0016746">
    <property type="term" value="F:acyltransferase activity"/>
    <property type="evidence" value="ECO:0007669"/>
    <property type="project" value="UniProtKB-KW"/>
</dbReference>
<evidence type="ECO:0000313" key="3">
    <source>
        <dbReference type="EMBL" id="GAK97698.1"/>
    </source>
</evidence>
<dbReference type="Pfam" id="PF02273">
    <property type="entry name" value="Acyl_transf_2"/>
    <property type="match status" value="1"/>
</dbReference>
<proteinExistence type="predicted"/>
<dbReference type="GO" id="GO:0006631">
    <property type="term" value="P:fatty acid metabolic process"/>
    <property type="evidence" value="ECO:0007669"/>
    <property type="project" value="InterPro"/>
</dbReference>
<evidence type="ECO:0000256" key="2">
    <source>
        <dbReference type="ARBA" id="ARBA00023315"/>
    </source>
</evidence>
<comment type="caution">
    <text evidence="3">The sequence shown here is derived from an EMBL/GenBank/DDBJ whole genome shotgun (WGS) entry which is preliminary data.</text>
</comment>
<evidence type="ECO:0008006" key="5">
    <source>
        <dbReference type="Google" id="ProtNLM"/>
    </source>
</evidence>
<evidence type="ECO:0000256" key="1">
    <source>
        <dbReference type="ARBA" id="ARBA00022679"/>
    </source>
</evidence>